<dbReference type="NCBIfam" id="TIGR01764">
    <property type="entry name" value="excise"/>
    <property type="match status" value="1"/>
</dbReference>
<dbReference type="EMBL" id="FQVD01000014">
    <property type="protein sequence ID" value="SHF24172.1"/>
    <property type="molecule type" value="Genomic_DNA"/>
</dbReference>
<reference evidence="2 3" key="1">
    <citation type="submission" date="2016-11" db="EMBL/GenBank/DDBJ databases">
        <authorList>
            <person name="Jaros S."/>
            <person name="Januszkiewicz K."/>
            <person name="Wedrychowicz H."/>
        </authorList>
    </citation>
    <scope>NUCLEOTIDE SEQUENCE [LARGE SCALE GENOMIC DNA]</scope>
    <source>
        <strain evidence="2 3">DSM 26883</strain>
    </source>
</reference>
<protein>
    <submittedName>
        <fullName evidence="2">Transcriptional regulator, AlpA family</fullName>
    </submittedName>
</protein>
<dbReference type="AlphaFoldDB" id="A0A1M5A2V6"/>
<gene>
    <name evidence="2" type="ORF">SAMN05444349_11421</name>
</gene>
<dbReference type="GO" id="GO:0003677">
    <property type="term" value="F:DNA binding"/>
    <property type="evidence" value="ECO:0007669"/>
    <property type="project" value="InterPro"/>
</dbReference>
<dbReference type="STRING" id="871325.SAMN05444349_11421"/>
<dbReference type="InterPro" id="IPR009061">
    <property type="entry name" value="DNA-bd_dom_put_sf"/>
</dbReference>
<evidence type="ECO:0000259" key="1">
    <source>
        <dbReference type="Pfam" id="PF12728"/>
    </source>
</evidence>
<dbReference type="InterPro" id="IPR041657">
    <property type="entry name" value="HTH_17"/>
</dbReference>
<organism evidence="2 3">
    <name type="scientific">Bacteroides faecichinchillae</name>
    <dbReference type="NCBI Taxonomy" id="871325"/>
    <lineage>
        <taxon>Bacteria</taxon>
        <taxon>Pseudomonadati</taxon>
        <taxon>Bacteroidota</taxon>
        <taxon>Bacteroidia</taxon>
        <taxon>Bacteroidales</taxon>
        <taxon>Bacteroidaceae</taxon>
        <taxon>Bacteroides</taxon>
    </lineage>
</organism>
<dbReference type="Proteomes" id="UP000184436">
    <property type="component" value="Unassembled WGS sequence"/>
</dbReference>
<sequence length="111" mass="12843">MCKTEQKPNETALLRKVVDGLKQELERVKNVVYASKEVLNLEEAAMFLGISKSSLYKMTHNQVIPYFKPNNKMVYFEKSELLKWLRQNPVASQGQISEEAHTIMRNLAKND</sequence>
<name>A0A1M5A2V6_9BACE</name>
<dbReference type="InterPro" id="IPR010093">
    <property type="entry name" value="SinI_DNA-bd"/>
</dbReference>
<dbReference type="OrthoDB" id="597977at2"/>
<accession>A0A1M5A2V6</accession>
<proteinExistence type="predicted"/>
<dbReference type="Pfam" id="PF12728">
    <property type="entry name" value="HTH_17"/>
    <property type="match status" value="1"/>
</dbReference>
<feature type="domain" description="Helix-turn-helix" evidence="1">
    <location>
        <begin position="39"/>
        <end position="88"/>
    </location>
</feature>
<dbReference type="GeneID" id="92710844"/>
<dbReference type="RefSeq" id="WP_025076091.1">
    <property type="nucleotide sequence ID" value="NZ_FQVD01000014.1"/>
</dbReference>
<keyword evidence="3" id="KW-1185">Reference proteome</keyword>
<evidence type="ECO:0000313" key="2">
    <source>
        <dbReference type="EMBL" id="SHF24172.1"/>
    </source>
</evidence>
<dbReference type="SUPFAM" id="SSF46955">
    <property type="entry name" value="Putative DNA-binding domain"/>
    <property type="match status" value="1"/>
</dbReference>
<evidence type="ECO:0000313" key="3">
    <source>
        <dbReference type="Proteomes" id="UP000184436"/>
    </source>
</evidence>